<name>A0A1I3DKH3_9SPHI</name>
<keyword evidence="5" id="KW-1185">Reference proteome</keyword>
<evidence type="ECO:0000256" key="1">
    <source>
        <dbReference type="SAM" id="Phobius"/>
    </source>
</evidence>
<proteinExistence type="predicted"/>
<keyword evidence="1" id="KW-1133">Transmembrane helix</keyword>
<dbReference type="Gene3D" id="2.60.120.1440">
    <property type="match status" value="1"/>
</dbReference>
<evidence type="ECO:0000259" key="2">
    <source>
        <dbReference type="Pfam" id="PF04773"/>
    </source>
</evidence>
<dbReference type="OrthoDB" id="1099963at2"/>
<dbReference type="GO" id="GO:0016989">
    <property type="term" value="F:sigma factor antagonist activity"/>
    <property type="evidence" value="ECO:0007669"/>
    <property type="project" value="TreeGrafter"/>
</dbReference>
<dbReference type="InterPro" id="IPR006860">
    <property type="entry name" value="FecR"/>
</dbReference>
<dbReference type="Pfam" id="PF04773">
    <property type="entry name" value="FecR"/>
    <property type="match status" value="1"/>
</dbReference>
<feature type="domain" description="Protein FecR C-terminal" evidence="3">
    <location>
        <begin position="342"/>
        <end position="408"/>
    </location>
</feature>
<keyword evidence="1" id="KW-0472">Membrane</keyword>
<dbReference type="Gene3D" id="3.55.50.30">
    <property type="match status" value="1"/>
</dbReference>
<dbReference type="Pfam" id="PF16344">
    <property type="entry name" value="FecR_C"/>
    <property type="match status" value="1"/>
</dbReference>
<evidence type="ECO:0000313" key="5">
    <source>
        <dbReference type="Proteomes" id="UP000198670"/>
    </source>
</evidence>
<reference evidence="4 5" key="1">
    <citation type="submission" date="2016-10" db="EMBL/GenBank/DDBJ databases">
        <authorList>
            <person name="de Groot N.N."/>
        </authorList>
    </citation>
    <scope>NUCLEOTIDE SEQUENCE [LARGE SCALE GENOMIC DNA]</scope>
    <source>
        <strain evidence="4 5">RK1</strain>
    </source>
</reference>
<dbReference type="STRING" id="1477437.SAMN05444682_101517"/>
<feature type="transmembrane region" description="Helical" evidence="1">
    <location>
        <begin position="102"/>
        <end position="120"/>
    </location>
</feature>
<dbReference type="Proteomes" id="UP000198670">
    <property type="component" value="Unassembled WGS sequence"/>
</dbReference>
<dbReference type="PANTHER" id="PTHR30273:SF2">
    <property type="entry name" value="PROTEIN FECR"/>
    <property type="match status" value="1"/>
</dbReference>
<dbReference type="InterPro" id="IPR032508">
    <property type="entry name" value="FecR_C"/>
</dbReference>
<dbReference type="AlphaFoldDB" id="A0A1I3DKH3"/>
<feature type="domain" description="FecR protein" evidence="2">
    <location>
        <begin position="199"/>
        <end position="298"/>
    </location>
</feature>
<evidence type="ECO:0000313" key="4">
    <source>
        <dbReference type="EMBL" id="SFH87173.1"/>
    </source>
</evidence>
<gene>
    <name evidence="4" type="ORF">SAMN05444682_101517</name>
</gene>
<dbReference type="RefSeq" id="WP_090623788.1">
    <property type="nucleotide sequence ID" value="NZ_FOQO01000001.1"/>
</dbReference>
<sequence length="411" mass="45788">MEVRFWRIGCYGVVMMDKAEHIAQLIEKQIAQTITDEERAELNHWMAQDAHREGWVRRISEERFIVLEAGRFLSPDANDVWQNARLTKELRKSRRLLTFKRWLPYAAACLLAMVMATWFYQYRTTPPSESKFVEAQDIKAGSNKAVLRFADGTTAELSPLQSGVVFDGTAISYTNGDRLLIGNATDPVADKLSASDYVTLSTPKGGQYHVILSDGTQVWLNAASSLKHTPSFSSSVRTVELEGEAYFSVAKSRDSAGNPKPFVVKTKGQEIRVLGTEFNVSAYPQAHTIKTTLVTGGVRIDPVRGEGMLLAPNEQATLSANYVLGKQTVDVSDAIAWKEGKISLNGKTIEEVMDELSRWYDLEITFEGTMPSGKFFGRANRSSNLSVVLALLENAQLSYRMEGRKLIISKQ</sequence>
<dbReference type="PANTHER" id="PTHR30273">
    <property type="entry name" value="PERIPLASMIC SIGNAL SENSOR AND SIGMA FACTOR ACTIVATOR FECR-RELATED"/>
    <property type="match status" value="1"/>
</dbReference>
<evidence type="ECO:0000259" key="3">
    <source>
        <dbReference type="Pfam" id="PF16344"/>
    </source>
</evidence>
<accession>A0A1I3DKH3</accession>
<dbReference type="EMBL" id="FOQO01000001">
    <property type="protein sequence ID" value="SFH87173.1"/>
    <property type="molecule type" value="Genomic_DNA"/>
</dbReference>
<keyword evidence="1" id="KW-0812">Transmembrane</keyword>
<dbReference type="InterPro" id="IPR012373">
    <property type="entry name" value="Ferrdict_sens_TM"/>
</dbReference>
<protein>
    <submittedName>
        <fullName evidence="4">FecR family protein</fullName>
    </submittedName>
</protein>
<organism evidence="4 5">
    <name type="scientific">Parapedobacter indicus</name>
    <dbReference type="NCBI Taxonomy" id="1477437"/>
    <lineage>
        <taxon>Bacteria</taxon>
        <taxon>Pseudomonadati</taxon>
        <taxon>Bacteroidota</taxon>
        <taxon>Sphingobacteriia</taxon>
        <taxon>Sphingobacteriales</taxon>
        <taxon>Sphingobacteriaceae</taxon>
        <taxon>Parapedobacter</taxon>
    </lineage>
</organism>